<dbReference type="PANTHER" id="PTHR46401">
    <property type="entry name" value="GLYCOSYLTRANSFERASE WBBK-RELATED"/>
    <property type="match status" value="1"/>
</dbReference>
<dbReference type="SUPFAM" id="SSF53756">
    <property type="entry name" value="UDP-Glycosyltransferase/glycogen phosphorylase"/>
    <property type="match status" value="1"/>
</dbReference>
<gene>
    <name evidence="4" type="ORF">HQ497_05050</name>
</gene>
<dbReference type="GO" id="GO:0009103">
    <property type="term" value="P:lipopolysaccharide biosynthetic process"/>
    <property type="evidence" value="ECO:0007669"/>
    <property type="project" value="TreeGrafter"/>
</dbReference>
<dbReference type="CDD" id="cd03801">
    <property type="entry name" value="GT4_PimA-like"/>
    <property type="match status" value="1"/>
</dbReference>
<evidence type="ECO:0000259" key="3">
    <source>
        <dbReference type="Pfam" id="PF13439"/>
    </source>
</evidence>
<keyword evidence="1" id="KW-0808">Transferase</keyword>
<proteinExistence type="predicted"/>
<evidence type="ECO:0000313" key="4">
    <source>
        <dbReference type="EMBL" id="NQV64715.1"/>
    </source>
</evidence>
<dbReference type="Pfam" id="PF13439">
    <property type="entry name" value="Glyco_transf_4"/>
    <property type="match status" value="1"/>
</dbReference>
<feature type="domain" description="Glycosyltransferase subfamily 4-like N-terminal" evidence="3">
    <location>
        <begin position="1"/>
        <end position="82"/>
    </location>
</feature>
<feature type="domain" description="Glycosyl transferase family 1" evidence="2">
    <location>
        <begin position="99"/>
        <end position="248"/>
    </location>
</feature>
<organism evidence="4 5">
    <name type="scientific">SAR86 cluster bacterium</name>
    <dbReference type="NCBI Taxonomy" id="2030880"/>
    <lineage>
        <taxon>Bacteria</taxon>
        <taxon>Pseudomonadati</taxon>
        <taxon>Pseudomonadota</taxon>
        <taxon>Gammaproteobacteria</taxon>
        <taxon>SAR86 cluster</taxon>
    </lineage>
</organism>
<evidence type="ECO:0000256" key="1">
    <source>
        <dbReference type="ARBA" id="ARBA00022679"/>
    </source>
</evidence>
<dbReference type="Proteomes" id="UP000754644">
    <property type="component" value="Unassembled WGS sequence"/>
</dbReference>
<feature type="non-terminal residue" evidence="4">
    <location>
        <position position="1"/>
    </location>
</feature>
<protein>
    <submittedName>
        <fullName evidence="4">Glycosyltransferase family 4 protein</fullName>
    </submittedName>
</protein>
<dbReference type="PANTHER" id="PTHR46401:SF2">
    <property type="entry name" value="GLYCOSYLTRANSFERASE WBBK-RELATED"/>
    <property type="match status" value="1"/>
</dbReference>
<name>A0A972VUY1_9GAMM</name>
<dbReference type="InterPro" id="IPR028098">
    <property type="entry name" value="Glyco_trans_4-like_N"/>
</dbReference>
<dbReference type="EMBL" id="JABMOJ010000183">
    <property type="protein sequence ID" value="NQV64715.1"/>
    <property type="molecule type" value="Genomic_DNA"/>
</dbReference>
<accession>A0A972VUY1</accession>
<dbReference type="AlphaFoldDB" id="A0A972VUY1"/>
<dbReference type="InterPro" id="IPR001296">
    <property type="entry name" value="Glyco_trans_1"/>
</dbReference>
<evidence type="ECO:0000259" key="2">
    <source>
        <dbReference type="Pfam" id="PF00534"/>
    </source>
</evidence>
<dbReference type="Gene3D" id="3.40.50.2000">
    <property type="entry name" value="Glycogen Phosphorylase B"/>
    <property type="match status" value="2"/>
</dbReference>
<reference evidence="4" key="1">
    <citation type="submission" date="2020-05" db="EMBL/GenBank/DDBJ databases">
        <title>Sulfur intermediates as new biogeochemical hubs in an aquatic model microbial ecosystem.</title>
        <authorList>
            <person name="Vigneron A."/>
        </authorList>
    </citation>
    <scope>NUCLEOTIDE SEQUENCE</scope>
    <source>
        <strain evidence="4">Bin.250</strain>
    </source>
</reference>
<sequence length="274" mass="29309">PLVATIHHPITSDLAIALGNTDDWKLRLLIRRWHSFLGMQKKVVGRLKHIVTVSEQSRVDIASAFGIDSATIKVVHNGIDTEIFCPRPGTDRIPFRIMATASADQPLKGLSYLIEAIALLTPAYPQIHLVVLGKINAGGESQQLITRLGLQAQIRFVSGVSTDELVTLYAETSLVVVPSIYEGFGLPAGEAMACGVAVVSTDGGALPEVVGDGGILVPVRDPGAIARAVADLLDHPEKTKALGLKARARILDKFSWQVAAASMTQTYQHIIDNA</sequence>
<dbReference type="Pfam" id="PF00534">
    <property type="entry name" value="Glycos_transf_1"/>
    <property type="match status" value="1"/>
</dbReference>
<dbReference type="GO" id="GO:0016757">
    <property type="term" value="F:glycosyltransferase activity"/>
    <property type="evidence" value="ECO:0007669"/>
    <property type="project" value="InterPro"/>
</dbReference>
<comment type="caution">
    <text evidence="4">The sequence shown here is derived from an EMBL/GenBank/DDBJ whole genome shotgun (WGS) entry which is preliminary data.</text>
</comment>
<evidence type="ECO:0000313" key="5">
    <source>
        <dbReference type="Proteomes" id="UP000754644"/>
    </source>
</evidence>